<accession>A0A291KE42</accession>
<name>A0A291KE42_BROTH</name>
<organism evidence="2 3">
    <name type="scientific">Brochothrix thermosphacta</name>
    <name type="common">Microbacterium thermosphactum</name>
    <dbReference type="NCBI Taxonomy" id="2756"/>
    <lineage>
        <taxon>Bacteria</taxon>
        <taxon>Bacillati</taxon>
        <taxon>Bacillota</taxon>
        <taxon>Bacilli</taxon>
        <taxon>Bacillales</taxon>
        <taxon>Listeriaceae</taxon>
        <taxon>Brochothrix</taxon>
    </lineage>
</organism>
<evidence type="ECO:0000313" key="3">
    <source>
        <dbReference type="Proteomes" id="UP000243591"/>
    </source>
</evidence>
<dbReference type="EMBL" id="CP023483">
    <property type="protein sequence ID" value="ATF25499.1"/>
    <property type="molecule type" value="Genomic_DNA"/>
</dbReference>
<dbReference type="InterPro" id="IPR027393">
    <property type="entry name" value="Virus_scaffolding_prot_C"/>
</dbReference>
<dbReference type="Gene3D" id="4.10.810.10">
    <property type="entry name" value="Virus Scaffolding Protein, Chain A"/>
    <property type="match status" value="1"/>
</dbReference>
<dbReference type="Pfam" id="PF08858">
    <property type="entry name" value="IDEAL"/>
    <property type="match status" value="1"/>
</dbReference>
<evidence type="ECO:0000259" key="1">
    <source>
        <dbReference type="Pfam" id="PF08858"/>
    </source>
</evidence>
<proteinExistence type="predicted"/>
<keyword evidence="3" id="KW-1185">Reference proteome</keyword>
<gene>
    <name evidence="2" type="ORF">CNY62_03270</name>
</gene>
<protein>
    <submittedName>
        <fullName evidence="2">IDEAL domain-containing protein</fullName>
    </submittedName>
</protein>
<dbReference type="InterPro" id="IPR014957">
    <property type="entry name" value="IDEAL_dom"/>
</dbReference>
<dbReference type="AlphaFoldDB" id="A0A291KE42"/>
<feature type="domain" description="IDEAL" evidence="1">
    <location>
        <begin position="42"/>
        <end position="73"/>
    </location>
</feature>
<dbReference type="STRING" id="2756.BFR44_00610"/>
<reference evidence="2 3" key="1">
    <citation type="submission" date="2017-09" db="EMBL/GenBank/DDBJ databases">
        <title>Complete Genome Sequences of Two Strains of the Meat Spoilage Bacterium Brochothrix thermosphacta Isolated from Ground Chicken.</title>
        <authorList>
            <person name="Paoli G.C."/>
            <person name="Wijey C."/>
            <person name="Chen C.-Y."/>
            <person name="Nguyen L."/>
            <person name="Yan X."/>
            <person name="Irwin P.L."/>
        </authorList>
    </citation>
    <scope>NUCLEOTIDE SEQUENCE [LARGE SCALE GENOMIC DNA]</scope>
    <source>
        <strain evidence="2 3">BI</strain>
    </source>
</reference>
<evidence type="ECO:0000313" key="2">
    <source>
        <dbReference type="EMBL" id="ATF25499.1"/>
    </source>
</evidence>
<sequence length="84" mass="9472">MLGVINMENKFNASFLAQQRENTMNGNFPFNRSVEALFESCLLDYRISNLKEKIDAALDQHESTLFQALSKELASLEAAELTIS</sequence>
<dbReference type="Proteomes" id="UP000243591">
    <property type="component" value="Chromosome"/>
</dbReference>
<dbReference type="KEGG" id="bths:CNY62_03270"/>